<dbReference type="Pfam" id="PF18758">
    <property type="entry name" value="KDZ"/>
    <property type="match status" value="1"/>
</dbReference>
<feature type="region of interest" description="Disordered" evidence="1">
    <location>
        <begin position="588"/>
        <end position="618"/>
    </location>
</feature>
<feature type="compositionally biased region" description="Acidic residues" evidence="1">
    <location>
        <begin position="890"/>
        <end position="908"/>
    </location>
</feature>
<dbReference type="InterPro" id="IPR040521">
    <property type="entry name" value="KDZ"/>
</dbReference>
<reference evidence="2 3" key="1">
    <citation type="submission" date="2024-01" db="EMBL/GenBank/DDBJ databases">
        <title>A draft genome for a cacao thread blight-causing isolate of Paramarasmius palmivorus.</title>
        <authorList>
            <person name="Baruah I.K."/>
            <person name="Bukari Y."/>
            <person name="Amoako-Attah I."/>
            <person name="Meinhardt L.W."/>
            <person name="Bailey B.A."/>
            <person name="Cohen S.P."/>
        </authorList>
    </citation>
    <scope>NUCLEOTIDE SEQUENCE [LARGE SCALE GENOMIC DNA]</scope>
    <source>
        <strain evidence="2 3">GH-12</strain>
    </source>
</reference>
<feature type="compositionally biased region" description="Acidic residues" evidence="1">
    <location>
        <begin position="858"/>
        <end position="872"/>
    </location>
</feature>
<dbReference type="AlphaFoldDB" id="A0AAW0B0B1"/>
<evidence type="ECO:0008006" key="4">
    <source>
        <dbReference type="Google" id="ProtNLM"/>
    </source>
</evidence>
<dbReference type="PANTHER" id="PTHR33104:SF2">
    <property type="entry name" value="CXC3 LIKE CYSTEINE CLUSTER DOMAIN-CONTAINING PROTEIN"/>
    <property type="match status" value="1"/>
</dbReference>
<name>A0AAW0B0B1_9AGAR</name>
<sequence>MIRQWRHLKLLMWAGLGHEQSFSGGASNGRKENVHVKKGVVDDEHPATLDDIKRLEEELEGWLTIKCPSCPYPGINLPLDWESDPRQDPALNDGMGYFVRRVPYERWTMSKGDEDVINNCVPLAALAKQNTKFSKGLRYTGVVGVACGRSEMVVRLGNLHKGERYSSSDYVFRKALQDFLALLQLLAIYDVACQWFVNLLSRLRKLPSDIRLENPSTKMTPGIGKLHEPGHKQANHEQYSLNYIPGAGNTDGEVMERVWGEHNNLGNATKTMGPGSREDYIDSQVAEWNWEKLVGLGLTMLRRYRGAVKDRAKHVSEHEGLTANLDAELVERWEQMCQTWEQAPTPKADVENPYAISEEFLSVDEALTELSWEEHERVIAGGVQYHAVDAAGFVMLALEIRDTQQKMRQTFDEQTRSPTANQSRKMAEQRSALRRRIQAYEELRPIYMPGLASYLASIDRAEDSSEVEPENVSIWLASDIPSDHFVQVCIPTLPRIEGRLQLARCYDALHSLRHALRVKTRMLLFKNTNIRGQRDSHRTWDTINRVVSRIQRAATKYRGARKSHLHLTGPGPWEQTLRVLNNEDIRSYRDPAAVRQGPGRQGTNEEDDAEEREMGRPLKDVEDNAPVEARNLLVVDRTEWNHRTTYGTGETRKGYSWIWHAGGKIDLEDGTDENDNEILRSEWCKSRARAKRATEEVLLLREEMRRSLAYLEWKAADWDKHAETRTFGSSSDWEGRRAFATTQAALQRNLKWKFECLWAKAFEDGRMEEVAQKVAEVAERVRREAELIAKAGEEAAAEDAAEKDDDEEAEAGEEEEHCDRVQRDDAEQDWYSDDEETRNYSDDEEARSIAFQPGNENDASEYDNDGYSEDEEAQKYWDDDTRNTTFQPQNDEDDASEYDSNIDWDCDL</sequence>
<dbReference type="Proteomes" id="UP001383192">
    <property type="component" value="Unassembled WGS sequence"/>
</dbReference>
<feature type="compositionally biased region" description="Basic and acidic residues" evidence="1">
    <location>
        <begin position="873"/>
        <end position="882"/>
    </location>
</feature>
<dbReference type="EMBL" id="JAYKXP010000211">
    <property type="protein sequence ID" value="KAK7019370.1"/>
    <property type="molecule type" value="Genomic_DNA"/>
</dbReference>
<keyword evidence="3" id="KW-1185">Reference proteome</keyword>
<gene>
    <name evidence="2" type="ORF">VNI00_018114</name>
</gene>
<evidence type="ECO:0000313" key="2">
    <source>
        <dbReference type="EMBL" id="KAK7019370.1"/>
    </source>
</evidence>
<comment type="caution">
    <text evidence="2">The sequence shown here is derived from an EMBL/GenBank/DDBJ whole genome shotgun (WGS) entry which is preliminary data.</text>
</comment>
<evidence type="ECO:0000256" key="1">
    <source>
        <dbReference type="SAM" id="MobiDB-lite"/>
    </source>
</evidence>
<protein>
    <recommendedName>
        <fullName evidence="4">CxC2-like cysteine cluster KDZ transposase-associated domain-containing protein</fullName>
    </recommendedName>
</protein>
<dbReference type="PANTHER" id="PTHR33104">
    <property type="entry name" value="SI:DKEY-29D5.2"/>
    <property type="match status" value="1"/>
</dbReference>
<feature type="compositionally biased region" description="Acidic residues" evidence="1">
    <location>
        <begin position="795"/>
        <end position="816"/>
    </location>
</feature>
<accession>A0AAW0B0B1</accession>
<proteinExistence type="predicted"/>
<evidence type="ECO:0000313" key="3">
    <source>
        <dbReference type="Proteomes" id="UP001383192"/>
    </source>
</evidence>
<feature type="region of interest" description="Disordered" evidence="1">
    <location>
        <begin position="792"/>
        <end position="908"/>
    </location>
</feature>
<organism evidence="2 3">
    <name type="scientific">Paramarasmius palmivorus</name>
    <dbReference type="NCBI Taxonomy" id="297713"/>
    <lineage>
        <taxon>Eukaryota</taxon>
        <taxon>Fungi</taxon>
        <taxon>Dikarya</taxon>
        <taxon>Basidiomycota</taxon>
        <taxon>Agaricomycotina</taxon>
        <taxon>Agaricomycetes</taxon>
        <taxon>Agaricomycetidae</taxon>
        <taxon>Agaricales</taxon>
        <taxon>Marasmiineae</taxon>
        <taxon>Marasmiaceae</taxon>
        <taxon>Paramarasmius</taxon>
    </lineage>
</organism>
<feature type="compositionally biased region" description="Acidic residues" evidence="1">
    <location>
        <begin position="826"/>
        <end position="836"/>
    </location>
</feature>